<feature type="region of interest" description="Disordered" evidence="1">
    <location>
        <begin position="643"/>
        <end position="665"/>
    </location>
</feature>
<reference evidence="3 4" key="1">
    <citation type="submission" date="2024-09" db="EMBL/GenBank/DDBJ databases">
        <authorList>
            <person name="Sun Q."/>
            <person name="Mori K."/>
        </authorList>
    </citation>
    <scope>NUCLEOTIDE SEQUENCE [LARGE SCALE GENOMIC DNA]</scope>
    <source>
        <strain evidence="3 4">CCM 7468</strain>
    </source>
</reference>
<protein>
    <submittedName>
        <fullName evidence="3">Phage tail tip lysozyme</fullName>
    </submittedName>
</protein>
<dbReference type="InterPro" id="IPR041219">
    <property type="entry name" value="Phage_lysozyme2"/>
</dbReference>
<dbReference type="Gene3D" id="1.10.530.10">
    <property type="match status" value="1"/>
</dbReference>
<proteinExistence type="predicted"/>
<feature type="domain" description="Phage tail lysozyme" evidence="2">
    <location>
        <begin position="464"/>
        <end position="597"/>
    </location>
</feature>
<dbReference type="Pfam" id="PF18013">
    <property type="entry name" value="Phage_lysozyme2"/>
    <property type="match status" value="1"/>
</dbReference>
<feature type="region of interest" description="Disordered" evidence="1">
    <location>
        <begin position="574"/>
        <end position="594"/>
    </location>
</feature>
<dbReference type="Proteomes" id="UP001589789">
    <property type="component" value="Unassembled WGS sequence"/>
</dbReference>
<evidence type="ECO:0000313" key="3">
    <source>
        <dbReference type="EMBL" id="MFC0384333.1"/>
    </source>
</evidence>
<name>A0ABV6IL46_9PROT</name>
<gene>
    <name evidence="3" type="ORF">ACFFIC_02065</name>
</gene>
<accession>A0ABV6IL46</accession>
<sequence length="708" mass="74601">MAENVGVLSVTVTAVDKATATINAVRDRVGTVVEPTRQLTAAFGRLSEATGLARVNAGLSTAAGHATSFAKSLAFAAVPLASGGLIAGATSSATAFINTGRQLLSGARALEMSVPQLHAFQNGARLAGIGADDATEGLKSFNQVLYDAAGGRNADAMAASQLPRLGFALRDASGRARTAGDALGDVAESIARLNNAPREQMQLARTYGVEALLPLLRRGRAGVADLLTEGRRMGTMTRDQAEQAKRLERQWDSMRSTGDRLALTIGGTLAPAMERGVNRAQNWAQANEGAISAAVVSRLEQAGRGTWSFVSAVDRAVTSTVGWETATTALEVMLAGRLLKTLTGINAATVLFSATKLPVWALRMLGIGGSVIGAQMAINQLAEQRDQTGERQREQERNFAQRGRAGGYYDRPMDDLGPVGFGLEGPGPMGFGSGAQRRRVQDDAPARGGSRTFGDGPDAVTGRHEDAFSYFRSRGWSPQAAAGITANLHHESGVRHDGPAGDGGMSMGMAQWNRDRLTAFREFAGVDIRQSSRQQQLDFIHHELTAGRDRQARQAGEVLRGALTAREAGSAFSRLYERPAGREGEAASRGQTAENMLPRLSRAAPQSTAQPAMLPQASAPIVVQVPSPASAVPAQAARPVASPLNAPAPTAAPVPSPLDGSQPQRMSGRMAVDVRFANAPRDMQVITRTQGAIDAEPPRVERAMRDWG</sequence>
<evidence type="ECO:0000313" key="4">
    <source>
        <dbReference type="Proteomes" id="UP001589789"/>
    </source>
</evidence>
<feature type="compositionally biased region" description="Gly residues" evidence="1">
    <location>
        <begin position="423"/>
        <end position="433"/>
    </location>
</feature>
<evidence type="ECO:0000256" key="1">
    <source>
        <dbReference type="SAM" id="MobiDB-lite"/>
    </source>
</evidence>
<dbReference type="EMBL" id="JBHLVZ010000002">
    <property type="protein sequence ID" value="MFC0384333.1"/>
    <property type="molecule type" value="Genomic_DNA"/>
</dbReference>
<feature type="region of interest" description="Disordered" evidence="1">
    <location>
        <begin position="383"/>
        <end position="411"/>
    </location>
</feature>
<keyword evidence="4" id="KW-1185">Reference proteome</keyword>
<feature type="compositionally biased region" description="Basic and acidic residues" evidence="1">
    <location>
        <begin position="383"/>
        <end position="399"/>
    </location>
</feature>
<organism evidence="3 4">
    <name type="scientific">Muricoccus vinaceus</name>
    <dbReference type="NCBI Taxonomy" id="424704"/>
    <lineage>
        <taxon>Bacteria</taxon>
        <taxon>Pseudomonadati</taxon>
        <taxon>Pseudomonadota</taxon>
        <taxon>Alphaproteobacteria</taxon>
        <taxon>Acetobacterales</taxon>
        <taxon>Roseomonadaceae</taxon>
        <taxon>Muricoccus</taxon>
    </lineage>
</organism>
<feature type="region of interest" description="Disordered" evidence="1">
    <location>
        <begin position="423"/>
        <end position="461"/>
    </location>
</feature>
<feature type="compositionally biased region" description="Basic and acidic residues" evidence="1">
    <location>
        <begin position="575"/>
        <end position="586"/>
    </location>
</feature>
<comment type="caution">
    <text evidence="3">The sequence shown here is derived from an EMBL/GenBank/DDBJ whole genome shotgun (WGS) entry which is preliminary data.</text>
</comment>
<evidence type="ECO:0000259" key="2">
    <source>
        <dbReference type="Pfam" id="PF18013"/>
    </source>
</evidence>
<dbReference type="RefSeq" id="WP_377048380.1">
    <property type="nucleotide sequence ID" value="NZ_JBHLVZ010000002.1"/>
</dbReference>